<evidence type="ECO:0000313" key="18">
    <source>
        <dbReference type="Proteomes" id="UP000474967"/>
    </source>
</evidence>
<evidence type="ECO:0000256" key="10">
    <source>
        <dbReference type="PIRSR" id="PIRSR000445-2"/>
    </source>
</evidence>
<comment type="pathway">
    <text evidence="1 8 13">Porphyrin-containing compound metabolism; protoporphyrin-IX biosynthesis; 5-aminolevulinate from L-glutamyl-tRNA(Glu): step 1/2.</text>
</comment>
<dbReference type="PIRSF" id="PIRSF000445">
    <property type="entry name" value="4pyrrol_synth_GluRdtase"/>
    <property type="match status" value="1"/>
</dbReference>
<dbReference type="InterPro" id="IPR015896">
    <property type="entry name" value="4pyrrol_synth_GluRdtase_dimer"/>
</dbReference>
<dbReference type="Gene3D" id="3.40.50.720">
    <property type="entry name" value="NAD(P)-binding Rossmann-like Domain"/>
    <property type="match status" value="1"/>
</dbReference>
<dbReference type="InterPro" id="IPR036291">
    <property type="entry name" value="NAD(P)-bd_dom_sf"/>
</dbReference>
<comment type="subunit">
    <text evidence="8">Homodimer.</text>
</comment>
<dbReference type="SUPFAM" id="SSF69742">
    <property type="entry name" value="Glutamyl tRNA-reductase catalytic, N-terminal domain"/>
    <property type="match status" value="1"/>
</dbReference>
<keyword evidence="6 8" id="KW-0627">Porphyrin biosynthesis</keyword>
<comment type="catalytic activity">
    <reaction evidence="7 8 13">
        <text>(S)-4-amino-5-oxopentanoate + tRNA(Glu) + NADP(+) = L-glutamyl-tRNA(Glu) + NADPH + H(+)</text>
        <dbReference type="Rhea" id="RHEA:12344"/>
        <dbReference type="Rhea" id="RHEA-COMP:9663"/>
        <dbReference type="Rhea" id="RHEA-COMP:9680"/>
        <dbReference type="ChEBI" id="CHEBI:15378"/>
        <dbReference type="ChEBI" id="CHEBI:57501"/>
        <dbReference type="ChEBI" id="CHEBI:57783"/>
        <dbReference type="ChEBI" id="CHEBI:58349"/>
        <dbReference type="ChEBI" id="CHEBI:78442"/>
        <dbReference type="ChEBI" id="CHEBI:78520"/>
        <dbReference type="EC" id="1.2.1.70"/>
    </reaction>
</comment>
<feature type="binding site" evidence="8 10">
    <location>
        <begin position="120"/>
        <end position="122"/>
    </location>
    <ligand>
        <name>substrate</name>
    </ligand>
</feature>
<dbReference type="Pfam" id="PF05201">
    <property type="entry name" value="GlutR_N"/>
    <property type="match status" value="1"/>
</dbReference>
<feature type="active site" description="Nucleophile" evidence="8 9">
    <location>
        <position position="47"/>
    </location>
</feature>
<evidence type="ECO:0000256" key="8">
    <source>
        <dbReference type="HAMAP-Rule" id="MF_00087"/>
    </source>
</evidence>
<feature type="binding site" evidence="8 10">
    <location>
        <begin position="46"/>
        <end position="49"/>
    </location>
    <ligand>
        <name>substrate</name>
    </ligand>
</feature>
<reference evidence="17 18" key="1">
    <citation type="journal article" date="2014" name="J. Microbiol.">
        <title>Diaminobutyricibacter tongyongensis gen. nov., sp. nov. and Homoserinibacter gongjuensis gen. nov., sp. nov. belong to the family Microbacteriaceae.</title>
        <authorList>
            <person name="Kim S.J."/>
            <person name="Ahn J.H."/>
            <person name="Weon H.Y."/>
            <person name="Hamada M."/>
            <person name="Suzuki K."/>
            <person name="Kwon S.W."/>
        </authorList>
    </citation>
    <scope>NUCLEOTIDE SEQUENCE [LARGE SCALE GENOMIC DNA]</scope>
    <source>
        <strain evidence="17 18">NBRC 108724</strain>
    </source>
</reference>
<dbReference type="InterPro" id="IPR018214">
    <property type="entry name" value="GluRdtase_CS"/>
</dbReference>
<dbReference type="AlphaFoldDB" id="A0A6L9XWX6"/>
<evidence type="ECO:0000256" key="1">
    <source>
        <dbReference type="ARBA" id="ARBA00005059"/>
    </source>
</evidence>
<name>A0A6L9XWX6_9MICO</name>
<comment type="function">
    <text evidence="8">Catalyzes the NADPH-dependent reduction of glutamyl-tRNA(Glu) to glutamate 1-semialdehyde (GSA).</text>
</comment>
<protein>
    <recommendedName>
        <fullName evidence="3 8">Glutamyl-tRNA reductase</fullName>
        <shortName evidence="8">GluTR</shortName>
        <ecNumber evidence="3 8">1.2.1.70</ecNumber>
    </recommendedName>
</protein>
<evidence type="ECO:0000256" key="4">
    <source>
        <dbReference type="ARBA" id="ARBA00022857"/>
    </source>
</evidence>
<feature type="domain" description="Quinate/shikimate 5-dehydrogenase/glutamyl-tRNA reductase" evidence="15">
    <location>
        <begin position="177"/>
        <end position="309"/>
    </location>
</feature>
<gene>
    <name evidence="8" type="primary">hemA</name>
    <name evidence="17" type="ORF">G3T36_06600</name>
</gene>
<keyword evidence="4 8" id="KW-0521">NADP</keyword>
<keyword evidence="5 8" id="KW-0560">Oxidoreductase</keyword>
<dbReference type="EC" id="1.2.1.70" evidence="3 8"/>
<dbReference type="GO" id="GO:0050661">
    <property type="term" value="F:NADP binding"/>
    <property type="evidence" value="ECO:0007669"/>
    <property type="project" value="InterPro"/>
</dbReference>
<dbReference type="PROSITE" id="PS00747">
    <property type="entry name" value="GLUTR"/>
    <property type="match status" value="1"/>
</dbReference>
<dbReference type="GO" id="GO:0019353">
    <property type="term" value="P:protoporphyrinogen IX biosynthetic process from glutamate"/>
    <property type="evidence" value="ECO:0007669"/>
    <property type="project" value="TreeGrafter"/>
</dbReference>
<dbReference type="HAMAP" id="MF_00087">
    <property type="entry name" value="Glu_tRNA_reductase"/>
    <property type="match status" value="1"/>
</dbReference>
<dbReference type="InterPro" id="IPR036343">
    <property type="entry name" value="GluRdtase_N_sf"/>
</dbReference>
<evidence type="ECO:0000259" key="15">
    <source>
        <dbReference type="Pfam" id="PF01488"/>
    </source>
</evidence>
<feature type="binding site" evidence="8 10">
    <location>
        <position position="126"/>
    </location>
    <ligand>
        <name>substrate</name>
    </ligand>
</feature>
<evidence type="ECO:0000256" key="2">
    <source>
        <dbReference type="ARBA" id="ARBA00005916"/>
    </source>
</evidence>
<dbReference type="InterPro" id="IPR000343">
    <property type="entry name" value="4pyrrol_synth_GluRdtase"/>
</dbReference>
<evidence type="ECO:0000256" key="11">
    <source>
        <dbReference type="PIRSR" id="PIRSR000445-3"/>
    </source>
</evidence>
<evidence type="ECO:0000256" key="9">
    <source>
        <dbReference type="PIRSR" id="PIRSR000445-1"/>
    </source>
</evidence>
<dbReference type="PANTHER" id="PTHR43013:SF1">
    <property type="entry name" value="GLUTAMYL-TRNA REDUCTASE"/>
    <property type="match status" value="1"/>
</dbReference>
<dbReference type="InterPro" id="IPR015895">
    <property type="entry name" value="4pyrrol_synth_GluRdtase_N"/>
</dbReference>
<evidence type="ECO:0000256" key="5">
    <source>
        <dbReference type="ARBA" id="ARBA00023002"/>
    </source>
</evidence>
<feature type="domain" description="Tetrapyrrole biosynthesis glutamyl-tRNA reductase dimerisation" evidence="14">
    <location>
        <begin position="323"/>
        <end position="417"/>
    </location>
</feature>
<comment type="similarity">
    <text evidence="2 8 13">Belongs to the glutamyl-tRNA reductase family.</text>
</comment>
<dbReference type="NCBIfam" id="NF000750">
    <property type="entry name" value="PRK00045.3-4"/>
    <property type="match status" value="1"/>
</dbReference>
<feature type="binding site" evidence="8 11">
    <location>
        <begin position="195"/>
        <end position="200"/>
    </location>
    <ligand>
        <name>NADP(+)</name>
        <dbReference type="ChEBI" id="CHEBI:58349"/>
    </ligand>
</feature>
<dbReference type="RefSeq" id="WP_163288740.1">
    <property type="nucleotide sequence ID" value="NZ_JAAGWY010000001.1"/>
</dbReference>
<proteinExistence type="inferred from homology"/>
<dbReference type="GO" id="GO:0008883">
    <property type="term" value="F:glutamyl-tRNA reductase activity"/>
    <property type="evidence" value="ECO:0007669"/>
    <property type="project" value="UniProtKB-UniRule"/>
</dbReference>
<feature type="site" description="Important for activity" evidence="8 12">
    <location>
        <position position="105"/>
    </location>
</feature>
<dbReference type="EMBL" id="JAAGWY010000001">
    <property type="protein sequence ID" value="NEN05538.1"/>
    <property type="molecule type" value="Genomic_DNA"/>
</dbReference>
<dbReference type="SUPFAM" id="SSF51735">
    <property type="entry name" value="NAD(P)-binding Rossmann-fold domains"/>
    <property type="match status" value="1"/>
</dbReference>
<comment type="domain">
    <text evidence="8">Possesses an unusual extended V-shaped dimeric structure with each monomer consisting of three distinct domains arranged along a curved 'spinal' alpha-helix. The N-terminal catalytic domain specifically recognizes the glutamate moiety of the substrate. The second domain is the NADPH-binding domain, and the third C-terminal domain is responsible for dimerization.</text>
</comment>
<dbReference type="SUPFAM" id="SSF69075">
    <property type="entry name" value="Glutamyl tRNA-reductase dimerization domain"/>
    <property type="match status" value="1"/>
</dbReference>
<evidence type="ECO:0000256" key="13">
    <source>
        <dbReference type="RuleBase" id="RU000584"/>
    </source>
</evidence>
<feature type="domain" description="Glutamyl-tRNA reductase N-terminal" evidence="16">
    <location>
        <begin position="8"/>
        <end position="162"/>
    </location>
</feature>
<dbReference type="InterPro" id="IPR036453">
    <property type="entry name" value="GluRdtase_dimer_dom_sf"/>
</dbReference>
<dbReference type="PANTHER" id="PTHR43013">
    <property type="entry name" value="GLUTAMYL-TRNA REDUCTASE"/>
    <property type="match status" value="1"/>
</dbReference>
<dbReference type="NCBIfam" id="TIGR01035">
    <property type="entry name" value="hemA"/>
    <property type="match status" value="1"/>
</dbReference>
<dbReference type="Pfam" id="PF01488">
    <property type="entry name" value="Shikimate_DH"/>
    <property type="match status" value="1"/>
</dbReference>
<feature type="binding site" evidence="8 10">
    <location>
        <position position="115"/>
    </location>
    <ligand>
        <name>substrate</name>
    </ligand>
</feature>
<dbReference type="Proteomes" id="UP000474967">
    <property type="component" value="Unassembled WGS sequence"/>
</dbReference>
<evidence type="ECO:0000259" key="16">
    <source>
        <dbReference type="Pfam" id="PF05201"/>
    </source>
</evidence>
<evidence type="ECO:0000256" key="6">
    <source>
        <dbReference type="ARBA" id="ARBA00023244"/>
    </source>
</evidence>
<evidence type="ECO:0000256" key="7">
    <source>
        <dbReference type="ARBA" id="ARBA00047464"/>
    </source>
</evidence>
<dbReference type="UniPathway" id="UPA00251">
    <property type="reaction ID" value="UER00316"/>
</dbReference>
<comment type="caution">
    <text evidence="17">The sequence shown here is derived from an EMBL/GenBank/DDBJ whole genome shotgun (WGS) entry which is preliminary data.</text>
</comment>
<evidence type="ECO:0000256" key="3">
    <source>
        <dbReference type="ARBA" id="ARBA00012970"/>
    </source>
</evidence>
<dbReference type="Pfam" id="PF00745">
    <property type="entry name" value="GlutR_dimer"/>
    <property type="match status" value="1"/>
</dbReference>
<evidence type="ECO:0000256" key="12">
    <source>
        <dbReference type="PIRSR" id="PIRSR000445-4"/>
    </source>
</evidence>
<evidence type="ECO:0000313" key="17">
    <source>
        <dbReference type="EMBL" id="NEN05538.1"/>
    </source>
</evidence>
<comment type="miscellaneous">
    <text evidence="8">During catalysis, the active site Cys acts as a nucleophile attacking the alpha-carbonyl group of tRNA-bound glutamate with the formation of a thioester intermediate between enzyme and glutamate, and the concomitant release of tRNA(Glu). The thioester intermediate is finally reduced by direct hydride transfer from NADPH, to form the product GSA.</text>
</comment>
<organism evidence="17 18">
    <name type="scientific">Leifsonia tongyongensis</name>
    <dbReference type="NCBI Taxonomy" id="1268043"/>
    <lineage>
        <taxon>Bacteria</taxon>
        <taxon>Bacillati</taxon>
        <taxon>Actinomycetota</taxon>
        <taxon>Actinomycetes</taxon>
        <taxon>Micrococcales</taxon>
        <taxon>Microbacteriaceae</taxon>
        <taxon>Leifsonia</taxon>
    </lineage>
</organism>
<dbReference type="Gene3D" id="3.30.460.30">
    <property type="entry name" value="Glutamyl-tRNA reductase, N-terminal domain"/>
    <property type="match status" value="1"/>
</dbReference>
<keyword evidence="18" id="KW-1185">Reference proteome</keyword>
<accession>A0A6L9XWX6</accession>
<dbReference type="InterPro" id="IPR006151">
    <property type="entry name" value="Shikm_DH/Glu-tRNA_Rdtase"/>
</dbReference>
<sequence>MLLCFTSSHRTAGFDLLDRLERHAAAVTAALSENTELFSGTVVLATCNRFEAYLDVDVEAAGAESDAGSAAAETIIEAVSAASGVDARELRASSAVIVDEGVAEHLFAVSSGLESVVVGEGEIAGQVRRALDAARASGTVSSELERLFQVASRTSRGVKNRTGISSAGRSIVRLALDLAESRIADWSATRVLLVGTGAYAGASLAALRERGVTDIHVYSPSGRAQKFAVAHAAGAVPAGGLAETIAASGLIVTCSVAPDVILGVPELEAADAHPGALTRRLVIDLGLPRNVDPAVAHLDGVELLDLETISKHAPLEELNATDEARAIVGDAAAEFAARAAEQSVTPALVALRTHVFEVLDAEIARARSRGDSSEQTEAALRHLAGVLLHTPSVRARALARDGEADTFTEAANTLFGLDVDLTGDQTRSQGGLTALPSPGESAAS</sequence>
<evidence type="ECO:0000259" key="14">
    <source>
        <dbReference type="Pfam" id="PF00745"/>
    </source>
</evidence>